<reference evidence="2" key="1">
    <citation type="submission" date="2016-10" db="EMBL/GenBank/DDBJ databases">
        <authorList>
            <person name="Varghese N."/>
            <person name="Submissions S."/>
        </authorList>
    </citation>
    <scope>NUCLEOTIDE SEQUENCE [LARGE SCALE GENOMIC DNA]</scope>
    <source>
        <strain evidence="2">DSM 28881</strain>
    </source>
</reference>
<sequence length="50" mass="5854">MKKTFFKFLSKVNKLILPSYTKQKLDLSKASKLQMAIFGWKVFVTKNTLN</sequence>
<evidence type="ECO:0000313" key="1">
    <source>
        <dbReference type="EMBL" id="SFJ25406.1"/>
    </source>
</evidence>
<evidence type="ECO:0000313" key="2">
    <source>
        <dbReference type="Proteomes" id="UP000199559"/>
    </source>
</evidence>
<dbReference type="EMBL" id="FORM01000005">
    <property type="protein sequence ID" value="SFJ25406.1"/>
    <property type="molecule type" value="Genomic_DNA"/>
</dbReference>
<name>A0A1I3PWU7_9FLAO</name>
<evidence type="ECO:0008006" key="3">
    <source>
        <dbReference type="Google" id="ProtNLM"/>
    </source>
</evidence>
<accession>A0A1I3PWU7</accession>
<dbReference type="AlphaFoldDB" id="A0A1I3PWU7"/>
<keyword evidence="2" id="KW-1185">Reference proteome</keyword>
<dbReference type="STRING" id="1144750.SAMN05443431_105284"/>
<organism evidence="1 2">
    <name type="scientific">Olleya namhaensis</name>
    <dbReference type="NCBI Taxonomy" id="1144750"/>
    <lineage>
        <taxon>Bacteria</taxon>
        <taxon>Pseudomonadati</taxon>
        <taxon>Bacteroidota</taxon>
        <taxon>Flavobacteriia</taxon>
        <taxon>Flavobacteriales</taxon>
        <taxon>Flavobacteriaceae</taxon>
    </lineage>
</organism>
<dbReference type="RefSeq" id="WP_090840067.1">
    <property type="nucleotide sequence ID" value="NZ_CANKYB010000005.1"/>
</dbReference>
<protein>
    <recommendedName>
        <fullName evidence="3">SsrA-binding protein</fullName>
    </recommendedName>
</protein>
<dbReference type="Proteomes" id="UP000199559">
    <property type="component" value="Unassembled WGS sequence"/>
</dbReference>
<proteinExistence type="predicted"/>
<gene>
    <name evidence="1" type="ORF">SAMN05443431_105284</name>
</gene>